<organism evidence="7 8">
    <name type="scientific">Parenemella sanctibonifatiensis</name>
    <dbReference type="NCBI Taxonomy" id="2016505"/>
    <lineage>
        <taxon>Bacteria</taxon>
        <taxon>Bacillati</taxon>
        <taxon>Actinomycetota</taxon>
        <taxon>Actinomycetes</taxon>
        <taxon>Propionibacteriales</taxon>
        <taxon>Propionibacteriaceae</taxon>
        <taxon>Parenemella</taxon>
    </lineage>
</organism>
<sequence length="230" mass="24602">MTTPAPIAIRLMTVRIRSPKLDVLQCSRILTHHNATASPRLSGMPKQVDEDQRRTEIAYGVIAVMAERGLAAVSLRSVAAAAGISMGRVQHYFATKAELVQHACAMILERAHARFDEAGGSPREQLRALLTMGLPSSEQDRTGAAVWYAFIGAAATDPALAAIIREGWDGMQESARRLLVEAGVPDPTVAARALTAISDGLVLRILLGHLDAPSARQAIDAALADWLPQD</sequence>
<evidence type="ECO:0000256" key="5">
    <source>
        <dbReference type="PROSITE-ProRule" id="PRU00335"/>
    </source>
</evidence>
<dbReference type="InterPro" id="IPR036271">
    <property type="entry name" value="Tet_transcr_reg_TetR-rel_C_sf"/>
</dbReference>
<dbReference type="PROSITE" id="PS50977">
    <property type="entry name" value="HTH_TETR_2"/>
    <property type="match status" value="1"/>
</dbReference>
<dbReference type="InterPro" id="IPR039538">
    <property type="entry name" value="BetI_C"/>
</dbReference>
<evidence type="ECO:0000256" key="1">
    <source>
        <dbReference type="ARBA" id="ARBA00022491"/>
    </source>
</evidence>
<feature type="DNA-binding region" description="H-T-H motif" evidence="5">
    <location>
        <begin position="74"/>
        <end position="93"/>
    </location>
</feature>
<dbReference type="Pfam" id="PF13977">
    <property type="entry name" value="TetR_C_6"/>
    <property type="match status" value="1"/>
</dbReference>
<dbReference type="SUPFAM" id="SSF48498">
    <property type="entry name" value="Tetracyclin repressor-like, C-terminal domain"/>
    <property type="match status" value="1"/>
</dbReference>
<dbReference type="GO" id="GO:0000976">
    <property type="term" value="F:transcription cis-regulatory region binding"/>
    <property type="evidence" value="ECO:0007669"/>
    <property type="project" value="TreeGrafter"/>
</dbReference>
<protein>
    <submittedName>
        <fullName evidence="7">TetR family transcriptional regulator</fullName>
    </submittedName>
</protein>
<dbReference type="EMBL" id="NMVJ01000011">
    <property type="protein sequence ID" value="OYN88537.1"/>
    <property type="molecule type" value="Genomic_DNA"/>
</dbReference>
<reference evidence="7 8" key="1">
    <citation type="submission" date="2017-07" db="EMBL/GenBank/DDBJ databases">
        <title>Draft whole genome sequences of clinical Proprionibacteriaceae strains.</title>
        <authorList>
            <person name="Bernier A.-M."/>
            <person name="Bernard K."/>
            <person name="Domingo M.-C."/>
        </authorList>
    </citation>
    <scope>NUCLEOTIDE SEQUENCE [LARGE SCALE GENOMIC DNA]</scope>
    <source>
        <strain evidence="7 8">NML 150081</strain>
    </source>
</reference>
<evidence type="ECO:0000313" key="8">
    <source>
        <dbReference type="Proteomes" id="UP000216300"/>
    </source>
</evidence>
<dbReference type="Gene3D" id="1.10.357.10">
    <property type="entry name" value="Tetracycline Repressor, domain 2"/>
    <property type="match status" value="1"/>
</dbReference>
<gene>
    <name evidence="7" type="ORF">CGZ91_13055</name>
</gene>
<evidence type="ECO:0000313" key="7">
    <source>
        <dbReference type="EMBL" id="OYN88537.1"/>
    </source>
</evidence>
<evidence type="ECO:0000256" key="2">
    <source>
        <dbReference type="ARBA" id="ARBA00023015"/>
    </source>
</evidence>
<evidence type="ECO:0000256" key="3">
    <source>
        <dbReference type="ARBA" id="ARBA00023125"/>
    </source>
</evidence>
<dbReference type="InterPro" id="IPR050109">
    <property type="entry name" value="HTH-type_TetR-like_transc_reg"/>
</dbReference>
<dbReference type="GO" id="GO:0003700">
    <property type="term" value="F:DNA-binding transcription factor activity"/>
    <property type="evidence" value="ECO:0007669"/>
    <property type="project" value="TreeGrafter"/>
</dbReference>
<dbReference type="PANTHER" id="PTHR30055">
    <property type="entry name" value="HTH-TYPE TRANSCRIPTIONAL REGULATOR RUTR"/>
    <property type="match status" value="1"/>
</dbReference>
<keyword evidence="4" id="KW-0804">Transcription</keyword>
<feature type="domain" description="HTH tetR-type" evidence="6">
    <location>
        <begin position="51"/>
        <end position="111"/>
    </location>
</feature>
<keyword evidence="3 5" id="KW-0238">DNA-binding</keyword>
<keyword evidence="1" id="KW-0678">Repressor</keyword>
<dbReference type="PANTHER" id="PTHR30055:SF234">
    <property type="entry name" value="HTH-TYPE TRANSCRIPTIONAL REGULATOR BETI"/>
    <property type="match status" value="1"/>
</dbReference>
<keyword evidence="8" id="KW-1185">Reference proteome</keyword>
<comment type="caution">
    <text evidence="7">The sequence shown here is derived from an EMBL/GenBank/DDBJ whole genome shotgun (WGS) entry which is preliminary data.</text>
</comment>
<evidence type="ECO:0000256" key="4">
    <source>
        <dbReference type="ARBA" id="ARBA00023163"/>
    </source>
</evidence>
<name>A0A255EAE0_9ACTN</name>
<proteinExistence type="predicted"/>
<dbReference type="SUPFAM" id="SSF46689">
    <property type="entry name" value="Homeodomain-like"/>
    <property type="match status" value="1"/>
</dbReference>
<dbReference type="InterPro" id="IPR009057">
    <property type="entry name" value="Homeodomain-like_sf"/>
</dbReference>
<accession>A0A255EAE0</accession>
<dbReference type="Proteomes" id="UP000216300">
    <property type="component" value="Unassembled WGS sequence"/>
</dbReference>
<dbReference type="InterPro" id="IPR001647">
    <property type="entry name" value="HTH_TetR"/>
</dbReference>
<keyword evidence="2" id="KW-0805">Transcription regulation</keyword>
<dbReference type="Pfam" id="PF00440">
    <property type="entry name" value="TetR_N"/>
    <property type="match status" value="1"/>
</dbReference>
<dbReference type="OrthoDB" id="9816296at2"/>
<dbReference type="AlphaFoldDB" id="A0A255EAE0"/>
<evidence type="ECO:0000259" key="6">
    <source>
        <dbReference type="PROSITE" id="PS50977"/>
    </source>
</evidence>